<name>A0ABC9NRD6_ESCAT</name>
<accession>A0ABC9NRD6</accession>
<dbReference type="Proteomes" id="UP000003042">
    <property type="component" value="Unassembled WGS sequence"/>
</dbReference>
<dbReference type="EMBL" id="ABKX01000003">
    <property type="protein sequence ID" value="EDS92868.1"/>
    <property type="molecule type" value="Genomic_DNA"/>
</dbReference>
<evidence type="ECO:0000313" key="3">
    <source>
        <dbReference type="Proteomes" id="UP000003042"/>
    </source>
</evidence>
<keyword evidence="1" id="KW-1133">Transmembrane helix</keyword>
<comment type="caution">
    <text evidence="2">The sequence shown here is derived from an EMBL/GenBank/DDBJ whole genome shotgun (WGS) entry which is preliminary data.</text>
</comment>
<proteinExistence type="predicted"/>
<sequence>MKVALIFFAMITTMMIIPVAINFFVITFSLLNYSRSI</sequence>
<gene>
    <name evidence="2" type="ORF">ESCAB7627_1626</name>
</gene>
<dbReference type="AlphaFoldDB" id="A0ABC9NRD6"/>
<feature type="transmembrane region" description="Helical" evidence="1">
    <location>
        <begin position="6"/>
        <end position="31"/>
    </location>
</feature>
<evidence type="ECO:0000256" key="1">
    <source>
        <dbReference type="SAM" id="Phobius"/>
    </source>
</evidence>
<evidence type="ECO:0000313" key="2">
    <source>
        <dbReference type="EMBL" id="EDS92868.1"/>
    </source>
</evidence>
<reference evidence="2 3" key="1">
    <citation type="submission" date="2008-02" db="EMBL/GenBank/DDBJ databases">
        <title>Annotation of Escherichia albertii TW07627.</title>
        <authorList>
            <person name="Sutton G."/>
            <person name="Whittam T.S."/>
            <person name="Sebastian Y."/>
        </authorList>
    </citation>
    <scope>NUCLEOTIDE SEQUENCE [LARGE SCALE GENOMIC DNA]</scope>
    <source>
        <strain evidence="2 3">TW07627</strain>
    </source>
</reference>
<organism evidence="2 3">
    <name type="scientific">Escherichia albertii (strain TW07627)</name>
    <dbReference type="NCBI Taxonomy" id="502347"/>
    <lineage>
        <taxon>Bacteria</taxon>
        <taxon>Pseudomonadati</taxon>
        <taxon>Pseudomonadota</taxon>
        <taxon>Gammaproteobacteria</taxon>
        <taxon>Enterobacterales</taxon>
        <taxon>Enterobacteriaceae</taxon>
        <taxon>Escherichia</taxon>
    </lineage>
</organism>
<keyword evidence="1" id="KW-0812">Transmembrane</keyword>
<keyword evidence="1" id="KW-0472">Membrane</keyword>
<protein>
    <submittedName>
        <fullName evidence="2">Uncharacterized protein</fullName>
    </submittedName>
</protein>